<dbReference type="CDD" id="cd16913">
    <property type="entry name" value="YkuD_like"/>
    <property type="match status" value="1"/>
</dbReference>
<keyword evidence="4 6" id="KW-0573">Peptidoglycan synthesis</keyword>
<feature type="compositionally biased region" description="Polar residues" evidence="7">
    <location>
        <begin position="11"/>
        <end position="22"/>
    </location>
</feature>
<dbReference type="Gene3D" id="2.40.440.10">
    <property type="entry name" value="L,D-transpeptidase catalytic domain-like"/>
    <property type="match status" value="1"/>
</dbReference>
<evidence type="ECO:0000256" key="2">
    <source>
        <dbReference type="ARBA" id="ARBA00022679"/>
    </source>
</evidence>
<feature type="transmembrane region" description="Helical" evidence="8">
    <location>
        <begin position="33"/>
        <end position="55"/>
    </location>
</feature>
<dbReference type="InterPro" id="IPR038054">
    <property type="entry name" value="LD_TPept-like_central_sf"/>
</dbReference>
<dbReference type="InterPro" id="IPR005490">
    <property type="entry name" value="LD_TPept_cat_dom"/>
</dbReference>
<keyword evidence="2" id="KW-0808">Transferase</keyword>
<dbReference type="PANTHER" id="PTHR30582:SF33">
    <property type="entry name" value="EXPORTED PROTEIN"/>
    <property type="match status" value="1"/>
</dbReference>
<keyword evidence="5 6" id="KW-0961">Cell wall biogenesis/degradation</keyword>
<keyword evidence="8" id="KW-0812">Transmembrane</keyword>
<dbReference type="RefSeq" id="WP_209557657.1">
    <property type="nucleotide sequence ID" value="NZ_JAEDXU010000005.1"/>
</dbReference>
<dbReference type="SUPFAM" id="SSF143985">
    <property type="entry name" value="L,D-transpeptidase pre-catalytic domain-like"/>
    <property type="match status" value="1"/>
</dbReference>
<organism evidence="10 11">
    <name type="scientific">Enterococcus larvae</name>
    <dbReference type="NCBI Taxonomy" id="2794352"/>
    <lineage>
        <taxon>Bacteria</taxon>
        <taxon>Bacillati</taxon>
        <taxon>Bacillota</taxon>
        <taxon>Bacilli</taxon>
        <taxon>Lactobacillales</taxon>
        <taxon>Enterococcaceae</taxon>
        <taxon>Enterococcus</taxon>
    </lineage>
</organism>
<feature type="active site" description="Proton donor/acceptor" evidence="6">
    <location>
        <position position="425"/>
    </location>
</feature>
<dbReference type="Gene3D" id="3.10.20.800">
    <property type="match status" value="1"/>
</dbReference>
<sequence length="494" mass="54614">MEEKDLETRATRSSRTSNNQTGKKPKNKKNRPIMVPMVAAIMIFTLFLLIGYAFFQSHFLPMAEANGTKIGWMNVDAAQKKLEELNGAQQVVIESAEGEQQVIDLPEKYNVTKEFLDENISQSSIKLPINETFKAELEAKLNELTFAEGAPSQDAYIERGEAGFQIVPEQYGTVVDKAGLMEKVLADVEQNTGEYTYNVADFYQKPAVLKDSEELTNQMAALTQKENKTITVAISDKSVQIPKETLQTFLNGEGNADQAAVEAWVTQISPEYSSISQPITFTNIHGETRRYLNNGSYGWSINIAETAALITQAVDSANGEETVTAVIDGDVNQSSVVNQTYVEIDLNNQMMYFFQNGVKTIETPVITGRYNKGTATVPGFHTILYKDTDTNLEGSMLDGSKYSVPVKYWMPLLSYGQVVTQIGIHDADYKLEHFGNKEAYMTNLGSNGCINTPGDAMSQLFAASYPGMPVIIYGTIYDDAPSEFDKPVDHGEPV</sequence>
<dbReference type="InterPro" id="IPR050979">
    <property type="entry name" value="LD-transpeptidase"/>
</dbReference>
<feature type="compositionally biased region" description="Basic and acidic residues" evidence="7">
    <location>
        <begin position="1"/>
        <end position="10"/>
    </location>
</feature>
<proteinExistence type="predicted"/>
<evidence type="ECO:0000256" key="4">
    <source>
        <dbReference type="ARBA" id="ARBA00022984"/>
    </source>
</evidence>
<dbReference type="Pfam" id="PF03734">
    <property type="entry name" value="YkuD"/>
    <property type="match status" value="1"/>
</dbReference>
<dbReference type="EMBL" id="JAEDXU010000005">
    <property type="protein sequence ID" value="MBP1046866.1"/>
    <property type="molecule type" value="Genomic_DNA"/>
</dbReference>
<keyword evidence="11" id="KW-1185">Reference proteome</keyword>
<evidence type="ECO:0000256" key="1">
    <source>
        <dbReference type="ARBA" id="ARBA00004752"/>
    </source>
</evidence>
<evidence type="ECO:0000256" key="5">
    <source>
        <dbReference type="ARBA" id="ARBA00023316"/>
    </source>
</evidence>
<dbReference type="SUPFAM" id="SSF141523">
    <property type="entry name" value="L,D-transpeptidase catalytic domain-like"/>
    <property type="match status" value="1"/>
</dbReference>
<keyword evidence="3 6" id="KW-0133">Cell shape</keyword>
<gene>
    <name evidence="10" type="ORF">I6N96_11360</name>
</gene>
<keyword evidence="8" id="KW-0472">Membrane</keyword>
<feature type="region of interest" description="Disordered" evidence="7">
    <location>
        <begin position="1"/>
        <end position="29"/>
    </location>
</feature>
<dbReference type="PROSITE" id="PS52029">
    <property type="entry name" value="LD_TPASE"/>
    <property type="match status" value="1"/>
</dbReference>
<evidence type="ECO:0000256" key="7">
    <source>
        <dbReference type="SAM" id="MobiDB-lite"/>
    </source>
</evidence>
<feature type="active site" description="Nucleophile" evidence="6">
    <location>
        <position position="449"/>
    </location>
</feature>
<evidence type="ECO:0000256" key="6">
    <source>
        <dbReference type="PROSITE-ProRule" id="PRU01373"/>
    </source>
</evidence>
<protein>
    <submittedName>
        <fullName evidence="10">L,D-transpeptidase family protein</fullName>
    </submittedName>
</protein>
<accession>A0ABS4CJX4</accession>
<keyword evidence="8" id="KW-1133">Transmembrane helix</keyword>
<dbReference type="Proteomes" id="UP000673375">
    <property type="component" value="Unassembled WGS sequence"/>
</dbReference>
<dbReference type="PANTHER" id="PTHR30582">
    <property type="entry name" value="L,D-TRANSPEPTIDASE"/>
    <property type="match status" value="1"/>
</dbReference>
<evidence type="ECO:0000313" key="10">
    <source>
        <dbReference type="EMBL" id="MBP1046866.1"/>
    </source>
</evidence>
<name>A0ABS4CJX4_9ENTE</name>
<evidence type="ECO:0000256" key="8">
    <source>
        <dbReference type="SAM" id="Phobius"/>
    </source>
</evidence>
<reference evidence="10 11" key="1">
    <citation type="submission" date="2020-12" db="EMBL/GenBank/DDBJ databases">
        <title>Vagococcus allomyrinae sp. nov. and Enterococcus lavae sp. nov., isolated from the larvae of Allomyrina dichotoma.</title>
        <authorList>
            <person name="Lee S.D."/>
        </authorList>
    </citation>
    <scope>NUCLEOTIDE SEQUENCE [LARGE SCALE GENOMIC DNA]</scope>
    <source>
        <strain evidence="10 11">BWM-S5</strain>
    </source>
</reference>
<evidence type="ECO:0000313" key="11">
    <source>
        <dbReference type="Proteomes" id="UP000673375"/>
    </source>
</evidence>
<evidence type="ECO:0000259" key="9">
    <source>
        <dbReference type="PROSITE" id="PS52029"/>
    </source>
</evidence>
<feature type="domain" description="L,D-TPase catalytic" evidence="9">
    <location>
        <begin position="340"/>
        <end position="473"/>
    </location>
</feature>
<comment type="caution">
    <text evidence="10">The sequence shown here is derived from an EMBL/GenBank/DDBJ whole genome shotgun (WGS) entry which is preliminary data.</text>
</comment>
<comment type="pathway">
    <text evidence="1 6">Cell wall biogenesis; peptidoglycan biosynthesis.</text>
</comment>
<dbReference type="InterPro" id="IPR038063">
    <property type="entry name" value="Transpep_catalytic_dom"/>
</dbReference>
<evidence type="ECO:0000256" key="3">
    <source>
        <dbReference type="ARBA" id="ARBA00022960"/>
    </source>
</evidence>